<dbReference type="GO" id="GO:0070286">
    <property type="term" value="P:axonemal dynein complex assembly"/>
    <property type="evidence" value="ECO:0007669"/>
    <property type="project" value="InterPro"/>
</dbReference>
<dbReference type="EMBL" id="LHPF02000021">
    <property type="protein sequence ID" value="PSC70178.1"/>
    <property type="molecule type" value="Genomic_DNA"/>
</dbReference>
<accession>A0A2P6V7X4</accession>
<dbReference type="Proteomes" id="UP000239649">
    <property type="component" value="Unassembled WGS sequence"/>
</dbReference>
<comment type="caution">
    <text evidence="5">The sequence shown here is derived from an EMBL/GenBank/DDBJ whole genome shotgun (WGS) entry which is preliminary data.</text>
</comment>
<dbReference type="GO" id="GO:0060285">
    <property type="term" value="P:cilium-dependent cell motility"/>
    <property type="evidence" value="ECO:0007669"/>
    <property type="project" value="TreeGrafter"/>
</dbReference>
<dbReference type="PANTHER" id="PTHR21625">
    <property type="entry name" value="NYD-SP28 PROTEIN"/>
    <property type="match status" value="1"/>
</dbReference>
<evidence type="ECO:0000256" key="3">
    <source>
        <dbReference type="SAM" id="MobiDB-lite"/>
    </source>
</evidence>
<reference evidence="5 6" key="1">
    <citation type="journal article" date="2018" name="Plant J.">
        <title>Genome sequences of Chlorella sorokiniana UTEX 1602 and Micractinium conductrix SAG 241.80: implications to maltose excretion by a green alga.</title>
        <authorList>
            <person name="Arriola M.B."/>
            <person name="Velmurugan N."/>
            <person name="Zhang Y."/>
            <person name="Plunkett M.H."/>
            <person name="Hondzo H."/>
            <person name="Barney B.M."/>
        </authorList>
    </citation>
    <scope>NUCLEOTIDE SEQUENCE [LARGE SCALE GENOMIC DNA]</scope>
    <source>
        <strain evidence="5 6">SAG 241.80</strain>
    </source>
</reference>
<feature type="domain" description="Dynein regulatory complex protein 1/2 N-terminal" evidence="4">
    <location>
        <begin position="15"/>
        <end position="115"/>
    </location>
</feature>
<evidence type="ECO:0000259" key="4">
    <source>
        <dbReference type="Pfam" id="PF14772"/>
    </source>
</evidence>
<dbReference type="GO" id="GO:0003352">
    <property type="term" value="P:regulation of cilium movement"/>
    <property type="evidence" value="ECO:0007669"/>
    <property type="project" value="TreeGrafter"/>
</dbReference>
<dbReference type="PANTHER" id="PTHR21625:SF1">
    <property type="entry name" value="DYNEIN REGULATORY COMPLEX PROTEIN 1"/>
    <property type="match status" value="1"/>
</dbReference>
<dbReference type="STRING" id="554055.A0A2P6V7X4"/>
<feature type="region of interest" description="Disordered" evidence="3">
    <location>
        <begin position="592"/>
        <end position="614"/>
    </location>
</feature>
<feature type="coiled-coil region" evidence="2">
    <location>
        <begin position="131"/>
        <end position="284"/>
    </location>
</feature>
<evidence type="ECO:0000256" key="2">
    <source>
        <dbReference type="SAM" id="Coils"/>
    </source>
</evidence>
<dbReference type="GO" id="GO:0005858">
    <property type="term" value="C:axonemal dynein complex"/>
    <property type="evidence" value="ECO:0007669"/>
    <property type="project" value="InterPro"/>
</dbReference>
<dbReference type="Pfam" id="PF14772">
    <property type="entry name" value="NYD-SP28"/>
    <property type="match status" value="1"/>
</dbReference>
<evidence type="ECO:0000313" key="6">
    <source>
        <dbReference type="Proteomes" id="UP000239649"/>
    </source>
</evidence>
<dbReference type="InterPro" id="IPR039505">
    <property type="entry name" value="DRC1/2_N"/>
</dbReference>
<evidence type="ECO:0000313" key="5">
    <source>
        <dbReference type="EMBL" id="PSC70178.1"/>
    </source>
</evidence>
<proteinExistence type="predicted"/>
<evidence type="ECO:0000256" key="1">
    <source>
        <dbReference type="ARBA" id="ARBA00023054"/>
    </source>
</evidence>
<organism evidence="5 6">
    <name type="scientific">Micractinium conductrix</name>
    <dbReference type="NCBI Taxonomy" id="554055"/>
    <lineage>
        <taxon>Eukaryota</taxon>
        <taxon>Viridiplantae</taxon>
        <taxon>Chlorophyta</taxon>
        <taxon>core chlorophytes</taxon>
        <taxon>Trebouxiophyceae</taxon>
        <taxon>Chlorellales</taxon>
        <taxon>Chlorellaceae</taxon>
        <taxon>Chlorella clade</taxon>
        <taxon>Micractinium</taxon>
    </lineage>
</organism>
<keyword evidence="6" id="KW-1185">Reference proteome</keyword>
<gene>
    <name evidence="5" type="ORF">C2E20_6408</name>
</gene>
<feature type="region of interest" description="Disordered" evidence="3">
    <location>
        <begin position="1"/>
        <end position="26"/>
    </location>
</feature>
<sequence>MHSHPEATEGVRTGAETRSEAHRAACDAEEAALREAVASEAEAARRENRAIDLEWEQLGVVAAAGPQALAGGIARVQDHCGRVLDSKEGVLGEVRALLQRRDYHYVKLLRTQAEESDALIASMHSQHGTLRAEQERQLEAVEEAYLQERAEMLATHKAELNALLEKRSAAEAQFMEGYLGACEQYENELERLRVEGLGEHGTLKRKLEAEVAALEAHLDSSKAALALNADKLDYNHRVLVERERESKEALMQQKRRITRQWEVLNRLRKRHAAAEARAAADNARLSDEYQHVTRAFNHLQTKFRHFKAADLNRFDKVREMKEEELGELLGQLQEAEAFITSFVVGLPLAPAAATAAEAAGAGCDASPNSGGASTGAGLELVGQGVELDPRAVAAAAAAAGWAPGEMPAEVVALSAAAAGQHTQLIAAYRGGQGSGGVAEQEASGSALALDALAEAELHASADSGALSLLLGGAGGTRLQSGALQQLLARVPAGPGGGSRLTAEAVARCLGLQHSTTVAALERAFAGAGSAGDSLAATIQPRLPAEEGGTQGGASHAADGIFASSAPTFSATQVEAGLACLLSQLLASTSGGGSSGSAFATASPPASPPPQPTGKQYWRSRVEAALPGDVLRAWELLEAQASRQFATLQGRSGAAQEVLALRAENERLKSTLGELLSSPLNRELQLPPTLLLR</sequence>
<protein>
    <submittedName>
        <fullName evidence="5">Dynein regulatory complex 1</fullName>
    </submittedName>
</protein>
<dbReference type="AlphaFoldDB" id="A0A2P6V7X4"/>
<keyword evidence="1 2" id="KW-0175">Coiled coil</keyword>
<name>A0A2P6V7X4_9CHLO</name>
<dbReference type="OrthoDB" id="10260459at2759"/>
<dbReference type="InterPro" id="IPR039750">
    <property type="entry name" value="DRC1/DRC2"/>
</dbReference>